<organism evidence="1 2">
    <name type="scientific">Marinobacter lutaoensis</name>
    <dbReference type="NCBI Taxonomy" id="135739"/>
    <lineage>
        <taxon>Bacteria</taxon>
        <taxon>Pseudomonadati</taxon>
        <taxon>Pseudomonadota</taxon>
        <taxon>Gammaproteobacteria</taxon>
        <taxon>Pseudomonadales</taxon>
        <taxon>Marinobacteraceae</taxon>
        <taxon>Marinobacter</taxon>
    </lineage>
</organism>
<dbReference type="AlphaFoldDB" id="A0A1V2DPK0"/>
<dbReference type="STRING" id="135739.BTO32_15200"/>
<accession>A0A1V2DPK0</accession>
<sequence>MVKDVAVHSALEHLHEDLSVLSEQDLQYSLDLLTDRDRSHNGISGVLVYDLAPKWVNYRRVKEVTAEAQFTRKFRVLGHPFSVTVKAARIKRPSGEDVLMFPGDREQVVEDTLRWMSTHGHGQLFASRLGSRFSIYSLRKLLKEANHSMSHADISEALDVLHGSHLIITDEVTGQQWSELFLPQYGRNGEETASDGRTYYREWFVTFHTLVNQAMLAADTRLVSWHTLMALTNNLAKYVYRRMSLVYSQASSIDPYTISLSEIMSGYGKPLVEGKPISNHMRDMKRALEVLGRDDVIDLERLEIRKKKEGNRDVDAIFTFFPGAKFIDQAITANQASKELELALERRAGQQKIKRIIKDIG</sequence>
<proteinExistence type="predicted"/>
<reference evidence="1 2" key="1">
    <citation type="submission" date="2016-12" db="EMBL/GenBank/DDBJ databases">
        <title>Marinobacter lutaoensis whole genome sequencing.</title>
        <authorList>
            <person name="Verma A."/>
            <person name="Krishnamurthi S."/>
        </authorList>
    </citation>
    <scope>NUCLEOTIDE SEQUENCE [LARGE SCALE GENOMIC DNA]</scope>
    <source>
        <strain evidence="1 2">T5054</strain>
    </source>
</reference>
<name>A0A1V2DPK0_9GAMM</name>
<dbReference type="EMBL" id="MSCW01000009">
    <property type="protein sequence ID" value="ONF42552.1"/>
    <property type="molecule type" value="Genomic_DNA"/>
</dbReference>
<evidence type="ECO:0000313" key="1">
    <source>
        <dbReference type="EMBL" id="ONF42552.1"/>
    </source>
</evidence>
<keyword evidence="2" id="KW-1185">Reference proteome</keyword>
<gene>
    <name evidence="1" type="ORF">BTO32_15200</name>
</gene>
<protein>
    <recommendedName>
        <fullName evidence="3">Replication protein</fullName>
    </recommendedName>
</protein>
<comment type="caution">
    <text evidence="1">The sequence shown here is derived from an EMBL/GenBank/DDBJ whole genome shotgun (WGS) entry which is preliminary data.</text>
</comment>
<dbReference type="Proteomes" id="UP000189339">
    <property type="component" value="Unassembled WGS sequence"/>
</dbReference>
<evidence type="ECO:0008006" key="3">
    <source>
        <dbReference type="Google" id="ProtNLM"/>
    </source>
</evidence>
<evidence type="ECO:0000313" key="2">
    <source>
        <dbReference type="Proteomes" id="UP000189339"/>
    </source>
</evidence>